<dbReference type="Pfam" id="PF04113">
    <property type="entry name" value="Gpi16"/>
    <property type="match status" value="1"/>
</dbReference>
<dbReference type="AlphaFoldDB" id="A0A150GB76"/>
<dbReference type="PANTHER" id="PTHR12959">
    <property type="entry name" value="GPI TRANSAMIDASE COMPONENT PIG-T-RELATED"/>
    <property type="match status" value="1"/>
</dbReference>
<dbReference type="InterPro" id="IPR007245">
    <property type="entry name" value="PIG-T"/>
</dbReference>
<dbReference type="OrthoDB" id="331263at2759"/>
<evidence type="ECO:0000313" key="2">
    <source>
        <dbReference type="EMBL" id="KXZ47079.1"/>
    </source>
</evidence>
<feature type="region of interest" description="Disordered" evidence="1">
    <location>
        <begin position="83"/>
        <end position="109"/>
    </location>
</feature>
<organism evidence="2 3">
    <name type="scientific">Gonium pectorale</name>
    <name type="common">Green alga</name>
    <dbReference type="NCBI Taxonomy" id="33097"/>
    <lineage>
        <taxon>Eukaryota</taxon>
        <taxon>Viridiplantae</taxon>
        <taxon>Chlorophyta</taxon>
        <taxon>core chlorophytes</taxon>
        <taxon>Chlorophyceae</taxon>
        <taxon>CS clade</taxon>
        <taxon>Chlamydomonadales</taxon>
        <taxon>Volvocaceae</taxon>
        <taxon>Gonium</taxon>
    </lineage>
</organism>
<name>A0A150GB76_GONPE</name>
<evidence type="ECO:0000256" key="1">
    <source>
        <dbReference type="SAM" id="MobiDB-lite"/>
    </source>
</evidence>
<dbReference type="GO" id="GO:0042765">
    <property type="term" value="C:GPI-anchor transamidase complex"/>
    <property type="evidence" value="ECO:0007669"/>
    <property type="project" value="InterPro"/>
</dbReference>
<reference evidence="3" key="1">
    <citation type="journal article" date="2016" name="Nat. Commun.">
        <title>The Gonium pectorale genome demonstrates co-option of cell cycle regulation during the evolution of multicellularity.</title>
        <authorList>
            <person name="Hanschen E.R."/>
            <person name="Marriage T.N."/>
            <person name="Ferris P.J."/>
            <person name="Hamaji T."/>
            <person name="Toyoda A."/>
            <person name="Fujiyama A."/>
            <person name="Neme R."/>
            <person name="Noguchi H."/>
            <person name="Minakuchi Y."/>
            <person name="Suzuki M."/>
            <person name="Kawai-Toyooka H."/>
            <person name="Smith D.R."/>
            <person name="Sparks H."/>
            <person name="Anderson J."/>
            <person name="Bakaric R."/>
            <person name="Luria V."/>
            <person name="Karger A."/>
            <person name="Kirschner M.W."/>
            <person name="Durand P.M."/>
            <person name="Michod R.E."/>
            <person name="Nozaki H."/>
            <person name="Olson B.J."/>
        </authorList>
    </citation>
    <scope>NUCLEOTIDE SEQUENCE [LARGE SCALE GENOMIC DNA]</scope>
    <source>
        <strain evidence="3">NIES-2863</strain>
    </source>
</reference>
<gene>
    <name evidence="2" type="ORF">GPECTOR_38g316</name>
</gene>
<protein>
    <submittedName>
        <fullName evidence="2">Uncharacterized protein</fullName>
    </submittedName>
</protein>
<dbReference type="GO" id="GO:0016255">
    <property type="term" value="P:attachment of GPI anchor to protein"/>
    <property type="evidence" value="ECO:0007669"/>
    <property type="project" value="InterPro"/>
</dbReference>
<evidence type="ECO:0000313" key="3">
    <source>
        <dbReference type="Proteomes" id="UP000075714"/>
    </source>
</evidence>
<proteinExistence type="predicted"/>
<dbReference type="Proteomes" id="UP000075714">
    <property type="component" value="Unassembled WGS sequence"/>
</dbReference>
<keyword evidence="3" id="KW-1185">Reference proteome</keyword>
<accession>A0A150GB76</accession>
<sequence length="362" mass="37935">MVLRVTEPRRPEQGQGRPGLDLEQLLGSQMQHFCPVALRSQVYMAVQPPAAKAAEALERGGACSSGESGGSCAGPVCCVGDDGQAGSDDGEGAGSRSSQESPGLDPQSGVLLAPALEGASGSKARMSEALPYLRAYDTLGLLDVHGSGLNLILPSVSASGEHQLLRRGERAEQGALLASALPADLTTERYVTGAGLLRAGVALTGTVCLVHVVCMHQVFPWYVKPWVHSLQLMYDGQAVPLLPHLEACHVQPAVARSSPGVLDICLRAPPEVAELQLRLDFSKAFLTAFEYPPDAHRGFDVPAARVSYVDPLQSQAASWRMEQPAGEAADGDGEVITSPLLAALRSGPFRQVGGAAPLPIWA</sequence>
<comment type="caution">
    <text evidence="2">The sequence shown here is derived from an EMBL/GenBank/DDBJ whole genome shotgun (WGS) entry which is preliminary data.</text>
</comment>
<dbReference type="STRING" id="33097.A0A150GB76"/>
<dbReference type="PANTHER" id="PTHR12959:SF11">
    <property type="entry name" value="GPI TRANSAMIDASE COMPONENT PIG-T"/>
    <property type="match status" value="1"/>
</dbReference>
<dbReference type="EMBL" id="LSYV01000039">
    <property type="protein sequence ID" value="KXZ47079.1"/>
    <property type="molecule type" value="Genomic_DNA"/>
</dbReference>